<feature type="region of interest" description="Disordered" evidence="1">
    <location>
        <begin position="89"/>
        <end position="145"/>
    </location>
</feature>
<organism evidence="2 3">
    <name type="scientific">Enterobacter kobei</name>
    <dbReference type="NCBI Taxonomy" id="208224"/>
    <lineage>
        <taxon>Bacteria</taxon>
        <taxon>Pseudomonadati</taxon>
        <taxon>Pseudomonadota</taxon>
        <taxon>Gammaproteobacteria</taxon>
        <taxon>Enterobacterales</taxon>
        <taxon>Enterobacteriaceae</taxon>
        <taxon>Enterobacter</taxon>
        <taxon>Enterobacter cloacae complex</taxon>
    </lineage>
</organism>
<feature type="compositionally biased region" description="Gly residues" evidence="1">
    <location>
        <begin position="130"/>
        <end position="145"/>
    </location>
</feature>
<accession>A0AA86J3S7</accession>
<reference evidence="2" key="1">
    <citation type="submission" date="2021-04" db="EMBL/GenBank/DDBJ databases">
        <title>Difference and commonality of drug resistance evolution in various bacteria. and drug sensitivity profiles.</title>
        <authorList>
            <person name="Maeda T."/>
            <person name="Shibai A."/>
            <person name="Kawada K."/>
            <person name="Kotani H."/>
            <person name="Tarusawa Y."/>
            <person name="Tanabe K."/>
            <person name="Furusawa C."/>
        </authorList>
    </citation>
    <scope>NUCLEOTIDE SEQUENCE</scope>
    <source>
        <strain evidence="2">JCM 8580</strain>
    </source>
</reference>
<gene>
    <name evidence="2" type="primary">yrfA</name>
    <name evidence="2" type="ORF">ENKO_03330</name>
</gene>
<dbReference type="EMBL" id="AP024590">
    <property type="protein sequence ID" value="BCU53739.1"/>
    <property type="molecule type" value="Genomic_DNA"/>
</dbReference>
<dbReference type="InterPro" id="IPR019684">
    <property type="entry name" value="HofP"/>
</dbReference>
<evidence type="ECO:0000313" key="3">
    <source>
        <dbReference type="Proteomes" id="UP000682928"/>
    </source>
</evidence>
<sequence>MLAGAALSCLTGMRDPFLPQPDVCQTAQLTQWRYQGFVAVKGNIRGILRDGNGKWHRTGTGEPLPPGWRVGNITDQEMQIFTAAGCEPSQWRWTRQGDQHEAMDRDNHGVQRSDSKGGSAEAGHADGGRRAGGAGAAKSGGAGKT</sequence>
<evidence type="ECO:0000256" key="1">
    <source>
        <dbReference type="SAM" id="MobiDB-lite"/>
    </source>
</evidence>
<dbReference type="Proteomes" id="UP000682928">
    <property type="component" value="Chromosome"/>
</dbReference>
<proteinExistence type="predicted"/>
<feature type="compositionally biased region" description="Basic and acidic residues" evidence="1">
    <location>
        <begin position="95"/>
        <end position="115"/>
    </location>
</feature>
<evidence type="ECO:0000313" key="2">
    <source>
        <dbReference type="EMBL" id="BCU53739.1"/>
    </source>
</evidence>
<dbReference type="AlphaFoldDB" id="A0AA86J3S7"/>
<name>A0AA86J3S7_9ENTR</name>
<dbReference type="Pfam" id="PF10748">
    <property type="entry name" value="HofP"/>
    <property type="match status" value="1"/>
</dbReference>
<protein>
    <submittedName>
        <fullName evidence="2">DNA utilization protein HofP</fullName>
    </submittedName>
</protein>